<dbReference type="PANTHER" id="PTHR21248:SF12">
    <property type="entry name" value="CARDIOLIPIN SYNTHASE C"/>
    <property type="match status" value="1"/>
</dbReference>
<dbReference type="PIRSF" id="PIRSF000850">
    <property type="entry name" value="Phospholipase_D_PSS"/>
    <property type="match status" value="1"/>
</dbReference>
<evidence type="ECO:0000313" key="2">
    <source>
        <dbReference type="EMBL" id="QMW78111.1"/>
    </source>
</evidence>
<protein>
    <submittedName>
        <fullName evidence="2">Phospholipase D family protein</fullName>
    </submittedName>
</protein>
<dbReference type="PROSITE" id="PS50035">
    <property type="entry name" value="PLD"/>
    <property type="match status" value="2"/>
</dbReference>
<dbReference type="GO" id="GO:0032049">
    <property type="term" value="P:cardiolipin biosynthetic process"/>
    <property type="evidence" value="ECO:0007669"/>
    <property type="project" value="UniProtKB-ARBA"/>
</dbReference>
<dbReference type="InterPro" id="IPR025202">
    <property type="entry name" value="PLD-like_dom"/>
</dbReference>
<accession>A0A7G5MU18</accession>
<dbReference type="SMART" id="SM00155">
    <property type="entry name" value="PLDc"/>
    <property type="match status" value="2"/>
</dbReference>
<organism evidence="2 3">
    <name type="scientific">Blautia producta</name>
    <dbReference type="NCBI Taxonomy" id="33035"/>
    <lineage>
        <taxon>Bacteria</taxon>
        <taxon>Bacillati</taxon>
        <taxon>Bacillota</taxon>
        <taxon>Clostridia</taxon>
        <taxon>Lachnospirales</taxon>
        <taxon>Lachnospiraceae</taxon>
        <taxon>Blautia</taxon>
    </lineage>
</organism>
<dbReference type="AlphaFoldDB" id="A0A7G5MU18"/>
<proteinExistence type="predicted"/>
<dbReference type="EMBL" id="CP039126">
    <property type="protein sequence ID" value="QMW78111.1"/>
    <property type="molecule type" value="Genomic_DNA"/>
</dbReference>
<evidence type="ECO:0000259" key="1">
    <source>
        <dbReference type="PROSITE" id="PS50035"/>
    </source>
</evidence>
<feature type="domain" description="PLD phosphodiesterase" evidence="1">
    <location>
        <begin position="158"/>
        <end position="180"/>
    </location>
</feature>
<dbReference type="GO" id="GO:0030572">
    <property type="term" value="F:phosphatidyltransferase activity"/>
    <property type="evidence" value="ECO:0007669"/>
    <property type="project" value="UniProtKB-ARBA"/>
</dbReference>
<reference evidence="2 3" key="1">
    <citation type="submission" date="2019-04" db="EMBL/GenBank/DDBJ databases">
        <authorList>
            <person name="Schori C."/>
            <person name="Ahrens C."/>
        </authorList>
    </citation>
    <scope>NUCLEOTIDE SEQUENCE [LARGE SCALE GENOMIC DNA]</scope>
    <source>
        <strain evidence="2 3">DSM 2950</strain>
    </source>
</reference>
<dbReference type="PANTHER" id="PTHR21248">
    <property type="entry name" value="CARDIOLIPIN SYNTHASE"/>
    <property type="match status" value="1"/>
</dbReference>
<name>A0A7G5MU18_9FIRM</name>
<sequence>MKEMKKFKLRWLLFVLLFFLVYLIAGAVGPFIHYTKVSKETKKNFAASDCYRDSIGVDRAMLLETNKSAWDERIRLFNQAKERIILSTFDMRDGKSTRDLLAVLYHRAEEGIKIKILVDGVSGKIRMEGNELFYALSSHPNVEIKVYNELNLAMPWKTQGRMHDKYVIVDELAYILGGRNTFDYFIGDYPNKNMSYDREVLIYNTDPKLGGEDKSSLYQVEEYFEHMWKKKECRLFHDQESLREDDKTKSMIHMLTRRYEKLKKENADLFKDCDYGEITCETNKVTLLSNPTGVYGKEPVLFYELSQLMKQAKDRVIIHTPYVVLNGYMKRELADIAGKVQNSRMVINSVENGDNFMASSDYLYRKKGVYNTGISILEYDGGVSYHGKSIVIDEDMSIIGSYNMDLRSTYVDTELMLAVQSRKLTEELTGYMDEMEKDCRVVTGPDTYEVPEHIQVEEIPFWKKTAMRAVGLIMQPFRCMV</sequence>
<dbReference type="Proteomes" id="UP000515789">
    <property type="component" value="Chromosome"/>
</dbReference>
<dbReference type="SUPFAM" id="SSF56024">
    <property type="entry name" value="Phospholipase D/nuclease"/>
    <property type="match status" value="2"/>
</dbReference>
<dbReference type="Pfam" id="PF13091">
    <property type="entry name" value="PLDc_2"/>
    <property type="match status" value="2"/>
</dbReference>
<dbReference type="InterPro" id="IPR001736">
    <property type="entry name" value="PLipase_D/transphosphatidylase"/>
</dbReference>
<feature type="domain" description="PLD phosphodiesterase" evidence="1">
    <location>
        <begin position="381"/>
        <end position="408"/>
    </location>
</feature>
<dbReference type="CDD" id="cd09113">
    <property type="entry name" value="PLDc_ymdC_like_2"/>
    <property type="match status" value="1"/>
</dbReference>
<dbReference type="Gene3D" id="3.30.870.10">
    <property type="entry name" value="Endonuclease Chain A"/>
    <property type="match status" value="2"/>
</dbReference>
<gene>
    <name evidence="2" type="ORF">E5259_11190</name>
</gene>
<evidence type="ECO:0000313" key="3">
    <source>
        <dbReference type="Proteomes" id="UP000515789"/>
    </source>
</evidence>